<dbReference type="InterPro" id="IPR051673">
    <property type="entry name" value="SSDNA_exonuclease_RecJ"/>
</dbReference>
<dbReference type="NCBIfam" id="TIGR00644">
    <property type="entry name" value="recJ"/>
    <property type="match status" value="1"/>
</dbReference>
<protein>
    <recommendedName>
        <fullName evidence="2">Single-stranded-DNA-specific exonuclease RecJ</fullName>
    </recommendedName>
</protein>
<keyword evidence="3" id="KW-0540">Nuclease</keyword>
<keyword evidence="5 9" id="KW-0269">Exonuclease</keyword>
<dbReference type="GO" id="GO:0006281">
    <property type="term" value="P:DNA repair"/>
    <property type="evidence" value="ECO:0007669"/>
    <property type="project" value="InterPro"/>
</dbReference>
<dbReference type="Pfam" id="PF17768">
    <property type="entry name" value="RecJ_OB"/>
    <property type="match status" value="1"/>
</dbReference>
<dbReference type="Pfam" id="PF01368">
    <property type="entry name" value="DHH"/>
    <property type="match status" value="1"/>
</dbReference>
<dbReference type="PANTHER" id="PTHR30255:SF2">
    <property type="entry name" value="SINGLE-STRANDED-DNA-SPECIFIC EXONUCLEASE RECJ"/>
    <property type="match status" value="1"/>
</dbReference>
<feature type="domain" description="RecJ OB" evidence="8">
    <location>
        <begin position="536"/>
        <end position="643"/>
    </location>
</feature>
<dbReference type="InterPro" id="IPR038763">
    <property type="entry name" value="DHH_sf"/>
</dbReference>
<dbReference type="InterPro" id="IPR004610">
    <property type="entry name" value="RecJ"/>
</dbReference>
<dbReference type="GO" id="GO:0003676">
    <property type="term" value="F:nucleic acid binding"/>
    <property type="evidence" value="ECO:0007669"/>
    <property type="project" value="InterPro"/>
</dbReference>
<organism evidence="9">
    <name type="scientific">invertebrate metagenome</name>
    <dbReference type="NCBI Taxonomy" id="1711999"/>
    <lineage>
        <taxon>unclassified sequences</taxon>
        <taxon>metagenomes</taxon>
        <taxon>organismal metagenomes</taxon>
    </lineage>
</organism>
<proteinExistence type="inferred from homology"/>
<dbReference type="SUPFAM" id="SSF64182">
    <property type="entry name" value="DHH phosphoesterases"/>
    <property type="match status" value="1"/>
</dbReference>
<dbReference type="GO" id="GO:0006310">
    <property type="term" value="P:DNA recombination"/>
    <property type="evidence" value="ECO:0007669"/>
    <property type="project" value="InterPro"/>
</dbReference>
<feature type="domain" description="DHHA1" evidence="7">
    <location>
        <begin position="432"/>
        <end position="522"/>
    </location>
</feature>
<sequence>MFATITVTESVRLKSVRFCASVALTHSLAVHLKSCDNIVQARHYFARPMMDGADPNLHEVRDPAPFLGVTCSLNGRYWLCAAADERATLALCQRTGLPDMIAQVLVRRGVSPDTVESYITPKLLYSFPDPFHLKDMKSAAERLAVAIMRKETVAVFGDYDVDGATAAALMKRFIDAAGGQTVLYVPHRLNEGYGPNAKALLKLQSIGASLVLMVDCGTSAFQPLALAMKAGLDIIVVDHHKAEVQLPRAVAIVNPNRADETSPYGYLAAVGVAFMVAVATHRILQKSLWYTAAGQPSPDLMRWLDLVALGTVCDMVPLIGVNRALVTQGLKVMAKRSNEGLKALTKVAGLHDRPESWHLGFLLGPRVNAGGRVGQADLGARLLSTHDPREALSIAWLLDSYNQRRQKIENDILLKALQQIDACPALQVPLIFVAGWHWHPGVIGIIAGRLKERYHRPACVFSLEGNVAKGSGRSVPGVDLGAAVLAARAAGLLESGGGHAMAAGFTVPLAHLQAFRSFLLERLVPTVCLTPELYVEGALDPAGATLSLVDLLRQLGPFGSGNPEPRFVLTNVRVIQSKIVGLGHVHCLLVGNSGARLKAIAFRSADSDLGCALLANNGTLMHIVGVLHRDLWQSRRVQFLIEDGAYA</sequence>
<dbReference type="GO" id="GO:0008409">
    <property type="term" value="F:5'-3' exonuclease activity"/>
    <property type="evidence" value="ECO:0007669"/>
    <property type="project" value="InterPro"/>
</dbReference>
<comment type="similarity">
    <text evidence="1">Belongs to the RecJ family.</text>
</comment>
<evidence type="ECO:0000256" key="5">
    <source>
        <dbReference type="ARBA" id="ARBA00022839"/>
    </source>
</evidence>
<evidence type="ECO:0000256" key="4">
    <source>
        <dbReference type="ARBA" id="ARBA00022801"/>
    </source>
</evidence>
<evidence type="ECO:0000313" key="9">
    <source>
        <dbReference type="EMBL" id="VBB69564.1"/>
    </source>
</evidence>
<dbReference type="Gene3D" id="3.10.310.30">
    <property type="match status" value="1"/>
</dbReference>
<dbReference type="InterPro" id="IPR001667">
    <property type="entry name" value="DDH_dom"/>
</dbReference>
<dbReference type="InterPro" id="IPR003156">
    <property type="entry name" value="DHHA1_dom"/>
</dbReference>
<dbReference type="Pfam" id="PF02272">
    <property type="entry name" value="DHHA1"/>
    <property type="match status" value="1"/>
</dbReference>
<gene>
    <name evidence="9" type="ORF">RIEGSTA812A_PEG_1037</name>
</gene>
<dbReference type="Gene3D" id="3.90.1640.30">
    <property type="match status" value="1"/>
</dbReference>
<dbReference type="EMBL" id="LR026963">
    <property type="protein sequence ID" value="VBB69564.1"/>
    <property type="molecule type" value="Genomic_DNA"/>
</dbReference>
<evidence type="ECO:0000259" key="6">
    <source>
        <dbReference type="Pfam" id="PF01368"/>
    </source>
</evidence>
<evidence type="ECO:0000256" key="2">
    <source>
        <dbReference type="ARBA" id="ARBA00019841"/>
    </source>
</evidence>
<dbReference type="InterPro" id="IPR041122">
    <property type="entry name" value="RecJ_OB"/>
</dbReference>
<dbReference type="PANTHER" id="PTHR30255">
    <property type="entry name" value="SINGLE-STRANDED-DNA-SPECIFIC EXONUCLEASE RECJ"/>
    <property type="match status" value="1"/>
</dbReference>
<reference evidence="9" key="1">
    <citation type="submission" date="2018-10" db="EMBL/GenBank/DDBJ databases">
        <authorList>
            <person name="Gruber-Vodicka H."/>
            <person name="Jaeckle O."/>
        </authorList>
    </citation>
    <scope>NUCLEOTIDE SEQUENCE</scope>
</reference>
<evidence type="ECO:0000259" key="8">
    <source>
        <dbReference type="Pfam" id="PF17768"/>
    </source>
</evidence>
<name>A0A484H780_9ZZZZ</name>
<evidence type="ECO:0000256" key="1">
    <source>
        <dbReference type="ARBA" id="ARBA00005915"/>
    </source>
</evidence>
<dbReference type="AlphaFoldDB" id="A0A484H780"/>
<evidence type="ECO:0000256" key="3">
    <source>
        <dbReference type="ARBA" id="ARBA00022722"/>
    </source>
</evidence>
<evidence type="ECO:0000259" key="7">
    <source>
        <dbReference type="Pfam" id="PF02272"/>
    </source>
</evidence>
<feature type="domain" description="DDH" evidence="6">
    <location>
        <begin position="153"/>
        <end position="311"/>
    </location>
</feature>
<keyword evidence="4 9" id="KW-0378">Hydrolase</keyword>
<accession>A0A484H780</accession>